<dbReference type="EMBL" id="AUZZ01003325">
    <property type="protein sequence ID" value="EQD57272.1"/>
    <property type="molecule type" value="Genomic_DNA"/>
</dbReference>
<dbReference type="PANTHER" id="PTHR42659">
    <property type="entry name" value="XANTHINE DEHYDROGENASE SUBUNIT C-RELATED"/>
    <property type="match status" value="1"/>
</dbReference>
<dbReference type="InterPro" id="IPR016169">
    <property type="entry name" value="FAD-bd_PCMH_sub2"/>
</dbReference>
<dbReference type="GO" id="GO:0016491">
    <property type="term" value="F:oxidoreductase activity"/>
    <property type="evidence" value="ECO:0007669"/>
    <property type="project" value="UniProtKB-KW"/>
</dbReference>
<dbReference type="AlphaFoldDB" id="T1AJ22"/>
<keyword evidence="1" id="KW-0285">Flavoprotein</keyword>
<dbReference type="InterPro" id="IPR005107">
    <property type="entry name" value="CO_DH_flav_C"/>
</dbReference>
<dbReference type="InterPro" id="IPR036318">
    <property type="entry name" value="FAD-bd_PCMH-like_sf"/>
</dbReference>
<dbReference type="InterPro" id="IPR051312">
    <property type="entry name" value="Diverse_Substr_Oxidored"/>
</dbReference>
<proteinExistence type="predicted"/>
<dbReference type="InterPro" id="IPR036683">
    <property type="entry name" value="CO_DH_flav_C_dom_sf"/>
</dbReference>
<name>T1AJ22_9ZZZZ</name>
<feature type="domain" description="CO dehydrogenase flavoprotein C-terminal" evidence="4">
    <location>
        <begin position="50"/>
        <end position="148"/>
    </location>
</feature>
<evidence type="ECO:0000259" key="4">
    <source>
        <dbReference type="SMART" id="SM01092"/>
    </source>
</evidence>
<dbReference type="SMART" id="SM01092">
    <property type="entry name" value="CO_deh_flav_C"/>
    <property type="match status" value="1"/>
</dbReference>
<evidence type="ECO:0000256" key="1">
    <source>
        <dbReference type="ARBA" id="ARBA00022630"/>
    </source>
</evidence>
<dbReference type="GO" id="GO:0050660">
    <property type="term" value="F:flavin adenine dinucleotide binding"/>
    <property type="evidence" value="ECO:0007669"/>
    <property type="project" value="InterPro"/>
</dbReference>
<keyword evidence="2" id="KW-0274">FAD</keyword>
<dbReference type="PANTHER" id="PTHR42659:SF2">
    <property type="entry name" value="XANTHINE DEHYDROGENASE SUBUNIT C-RELATED"/>
    <property type="match status" value="1"/>
</dbReference>
<gene>
    <name evidence="5" type="ORF">B2A_04882</name>
</gene>
<evidence type="ECO:0000256" key="2">
    <source>
        <dbReference type="ARBA" id="ARBA00022827"/>
    </source>
</evidence>
<evidence type="ECO:0000256" key="3">
    <source>
        <dbReference type="ARBA" id="ARBA00023002"/>
    </source>
</evidence>
<dbReference type="Gene3D" id="3.30.465.10">
    <property type="match status" value="1"/>
</dbReference>
<reference evidence="5" key="1">
    <citation type="submission" date="2013-08" db="EMBL/GenBank/DDBJ databases">
        <authorList>
            <person name="Mendez C."/>
            <person name="Richter M."/>
            <person name="Ferrer M."/>
            <person name="Sanchez J."/>
        </authorList>
    </citation>
    <scope>NUCLEOTIDE SEQUENCE</scope>
</reference>
<feature type="non-terminal residue" evidence="5">
    <location>
        <position position="1"/>
    </location>
</feature>
<protein>
    <submittedName>
        <fullName evidence="5">Xanthine dehydrogenase family protein, medium subunit</fullName>
    </submittedName>
</protein>
<sequence length="156" mass="16777">LLALDAGVEVVGPSGRRRATVDDLVVTSRRPALAPGELIRSILLPESRPSAYLWQRIRPTQDVSHVGVAVAFSPGDGRWRIGLGGVPPRAIRIHPEAPELPKRPSKALLDTAARLAADRLPLTTDLRATGEYRRHVVRALVVRAVEAVAATWGGTP</sequence>
<dbReference type="SUPFAM" id="SSF56176">
    <property type="entry name" value="FAD-binding/transporter-associated domain-like"/>
    <property type="match status" value="1"/>
</dbReference>
<keyword evidence="3" id="KW-0560">Oxidoreductase</keyword>
<dbReference type="SUPFAM" id="SSF55447">
    <property type="entry name" value="CO dehydrogenase flavoprotein C-terminal domain-like"/>
    <property type="match status" value="1"/>
</dbReference>
<comment type="caution">
    <text evidence="5">The sequence shown here is derived from an EMBL/GenBank/DDBJ whole genome shotgun (WGS) entry which is preliminary data.</text>
</comment>
<dbReference type="Pfam" id="PF03450">
    <property type="entry name" value="CO_deh_flav_C"/>
    <property type="match status" value="1"/>
</dbReference>
<accession>T1AJ22</accession>
<dbReference type="Gene3D" id="3.30.390.50">
    <property type="entry name" value="CO dehydrogenase flavoprotein, C-terminal domain"/>
    <property type="match status" value="1"/>
</dbReference>
<reference evidence="5" key="2">
    <citation type="journal article" date="2014" name="ISME J.">
        <title>Microbial stratification in low pH oxic and suboxic macroscopic growths along an acid mine drainage.</title>
        <authorList>
            <person name="Mendez-Garcia C."/>
            <person name="Mesa V."/>
            <person name="Sprenger R.R."/>
            <person name="Richter M."/>
            <person name="Diez M.S."/>
            <person name="Solano J."/>
            <person name="Bargiela R."/>
            <person name="Golyshina O.V."/>
            <person name="Manteca A."/>
            <person name="Ramos J.L."/>
            <person name="Gallego J.R."/>
            <person name="Llorente I."/>
            <person name="Martins Dos Santos V.A."/>
            <person name="Jensen O.N."/>
            <person name="Pelaez A.I."/>
            <person name="Sanchez J."/>
            <person name="Ferrer M."/>
        </authorList>
    </citation>
    <scope>NUCLEOTIDE SEQUENCE</scope>
</reference>
<evidence type="ECO:0000313" key="5">
    <source>
        <dbReference type="EMBL" id="EQD57272.1"/>
    </source>
</evidence>
<organism evidence="5">
    <name type="scientific">mine drainage metagenome</name>
    <dbReference type="NCBI Taxonomy" id="410659"/>
    <lineage>
        <taxon>unclassified sequences</taxon>
        <taxon>metagenomes</taxon>
        <taxon>ecological metagenomes</taxon>
    </lineage>
</organism>